<dbReference type="Pfam" id="PF12830">
    <property type="entry name" value="Nipped-B_C"/>
    <property type="match status" value="1"/>
</dbReference>
<reference evidence="10" key="1">
    <citation type="journal article" date="2010" name="Nature">
        <title>The Amphimedon queenslandica genome and the evolution of animal complexity.</title>
        <authorList>
            <person name="Srivastava M."/>
            <person name="Simakov O."/>
            <person name="Chapman J."/>
            <person name="Fahey B."/>
            <person name="Gauthier M.E."/>
            <person name="Mitros T."/>
            <person name="Richards G.S."/>
            <person name="Conaco C."/>
            <person name="Dacre M."/>
            <person name="Hellsten U."/>
            <person name="Larroux C."/>
            <person name="Putnam N.H."/>
            <person name="Stanke M."/>
            <person name="Adamska M."/>
            <person name="Darling A."/>
            <person name="Degnan S.M."/>
            <person name="Oakley T.H."/>
            <person name="Plachetzki D.C."/>
            <person name="Zhai Y."/>
            <person name="Adamski M."/>
            <person name="Calcino A."/>
            <person name="Cummins S.F."/>
            <person name="Goodstein D.M."/>
            <person name="Harris C."/>
            <person name="Jackson D.J."/>
            <person name="Leys S.P."/>
            <person name="Shu S."/>
            <person name="Woodcroft B.J."/>
            <person name="Vervoort M."/>
            <person name="Kosik K.S."/>
            <person name="Manning G."/>
            <person name="Degnan B.M."/>
            <person name="Rokhsar D.S."/>
        </authorList>
    </citation>
    <scope>NUCLEOTIDE SEQUENCE [LARGE SCALE GENOMIC DNA]</scope>
</reference>
<dbReference type="Pfam" id="PF12765">
    <property type="entry name" value="Cohesin_HEAT"/>
    <property type="match status" value="1"/>
</dbReference>
<keyword evidence="4 6" id="KW-0539">Nucleus</keyword>
<feature type="region of interest" description="Disordered" evidence="7">
    <location>
        <begin position="1718"/>
        <end position="1812"/>
    </location>
</feature>
<name>A0AAN0JDG4_AMPQE</name>
<proteinExistence type="inferred from homology"/>
<feature type="region of interest" description="Disordered" evidence="7">
    <location>
        <begin position="270"/>
        <end position="298"/>
    </location>
</feature>
<dbReference type="SUPFAM" id="SSF48371">
    <property type="entry name" value="ARM repeat"/>
    <property type="match status" value="1"/>
</dbReference>
<feature type="compositionally biased region" description="Polar residues" evidence="7">
    <location>
        <begin position="140"/>
        <end position="149"/>
    </location>
</feature>
<dbReference type="GO" id="GO:1990414">
    <property type="term" value="P:replication-born double-strand break repair via sister chromatid exchange"/>
    <property type="evidence" value="ECO:0007669"/>
    <property type="project" value="TreeGrafter"/>
</dbReference>
<dbReference type="GeneID" id="100641263"/>
<dbReference type="GO" id="GO:0090694">
    <property type="term" value="C:Scc2-Scc4 cohesin loading complex"/>
    <property type="evidence" value="ECO:0007669"/>
    <property type="project" value="TreeGrafter"/>
</dbReference>
<evidence type="ECO:0000256" key="5">
    <source>
        <dbReference type="ARBA" id="ARBA00023306"/>
    </source>
</evidence>
<dbReference type="GO" id="GO:0003682">
    <property type="term" value="F:chromatin binding"/>
    <property type="evidence" value="ECO:0007669"/>
    <property type="project" value="TreeGrafter"/>
</dbReference>
<dbReference type="Proteomes" id="UP000007879">
    <property type="component" value="Unassembled WGS sequence"/>
</dbReference>
<dbReference type="Gene3D" id="1.25.10.10">
    <property type="entry name" value="Leucine-rich Repeat Variant"/>
    <property type="match status" value="1"/>
</dbReference>
<feature type="compositionally biased region" description="Basic residues" evidence="7">
    <location>
        <begin position="1781"/>
        <end position="1798"/>
    </location>
</feature>
<dbReference type="RefSeq" id="XP_019855039.1">
    <property type="nucleotide sequence ID" value="XM_019999480.1"/>
</dbReference>
<feature type="compositionally biased region" description="Basic residues" evidence="7">
    <location>
        <begin position="285"/>
        <end position="297"/>
    </location>
</feature>
<dbReference type="GO" id="GO:0010468">
    <property type="term" value="P:regulation of gene expression"/>
    <property type="evidence" value="ECO:0007669"/>
    <property type="project" value="InterPro"/>
</dbReference>
<dbReference type="InterPro" id="IPR016024">
    <property type="entry name" value="ARM-type_fold"/>
</dbReference>
<evidence type="ECO:0000256" key="2">
    <source>
        <dbReference type="ARBA" id="ARBA00009252"/>
    </source>
</evidence>
<dbReference type="InterPro" id="IPR026003">
    <property type="entry name" value="Cohesin_HEAT"/>
</dbReference>
<organism evidence="9 10">
    <name type="scientific">Amphimedon queenslandica</name>
    <name type="common">Sponge</name>
    <dbReference type="NCBI Taxonomy" id="400682"/>
    <lineage>
        <taxon>Eukaryota</taxon>
        <taxon>Metazoa</taxon>
        <taxon>Porifera</taxon>
        <taxon>Demospongiae</taxon>
        <taxon>Heteroscleromorpha</taxon>
        <taxon>Haplosclerida</taxon>
        <taxon>Niphatidae</taxon>
        <taxon>Amphimedon</taxon>
    </lineage>
</organism>
<evidence type="ECO:0000256" key="1">
    <source>
        <dbReference type="ARBA" id="ARBA00004123"/>
    </source>
</evidence>
<evidence type="ECO:0000313" key="9">
    <source>
        <dbReference type="EnsemblMetazoa" id="XP_019855039.1"/>
    </source>
</evidence>
<evidence type="ECO:0000256" key="4">
    <source>
        <dbReference type="ARBA" id="ARBA00023242"/>
    </source>
</evidence>
<feature type="compositionally biased region" description="Pro residues" evidence="7">
    <location>
        <begin position="1725"/>
        <end position="1744"/>
    </location>
</feature>
<dbReference type="CDD" id="cd23958">
    <property type="entry name" value="SCC2"/>
    <property type="match status" value="1"/>
</dbReference>
<comment type="similarity">
    <text evidence="2 6">Belongs to the SCC2/Nipped-B family.</text>
</comment>
<feature type="compositionally biased region" description="Low complexity" evidence="7">
    <location>
        <begin position="117"/>
        <end position="132"/>
    </location>
</feature>
<protein>
    <recommendedName>
        <fullName evidence="6">Nipped-B protein</fullName>
    </recommendedName>
</protein>
<reference evidence="9" key="2">
    <citation type="submission" date="2024-06" db="UniProtKB">
        <authorList>
            <consortium name="EnsemblMetazoa"/>
        </authorList>
    </citation>
    <scope>IDENTIFICATION</scope>
</reference>
<dbReference type="PANTHER" id="PTHR21704:SF18">
    <property type="entry name" value="NIPPED-B-LIKE PROTEIN"/>
    <property type="match status" value="1"/>
</dbReference>
<keyword evidence="3 6" id="KW-0677">Repeat</keyword>
<sequence length="1812" mass="203489">MQVSSQESFPSLIGVGLVADVLSDIPLPVCKVTPLEATVLGKGSELNLNTLNNSDPAFSQKINEALKSVDTSFLKLKVTPPNPNRYKAYCSSSPALIKSLLFGMSPQPKLQLKRVDTSGLTPTGTPGDTPTTKHPLNPDSFFTSGQKQANDVDATPIPSKRRRGSSIHSSDPLKKRARRLLDEDDDDTKNSNKGMEQLVVTINRSSYEQPKKKKPKRVSQPKSSFTNSPFTVSILRSKLQAPPLPISPPPPPLSLPLALPRRSIGSISDGFEIAPGVKDDPLPPQKKKKKEKKKIKLSRPQDPTHILYIQHYMQFIGSLLGDHLDLFSKPAVSQVLSETIKLKQLGVLHEVKPSLLVKLISVMDKHVLDTASLLLSVPPEEDADQKHWRETNRDRILRSLDASLIILHITTSPRVSAEVQLEESIDQVISHTKYHLENNIYPEFDLVYRNDGKAGTGALAKQKRRYTSAASIMSNKVLMSVYNRMVEVMDTLAQLLGTQALTDMTVLKLSGLGIFPFFVENISSLQLSALKLVRTIFSRYEKHRDLIIEDIFASLGRLPTTKRNLRNFRLSNGQSIQMVTALLLQLVQCIVTPPDSKSSGEEENQDPKKSKVTKMSIDVAMIGSYEMAMKISSKFLLTLMKKCCGPKVDEDFRPLFDNFVQDLLTTLSLPEWPASESLLMLLGMQLIQASSDRSNELQLRLTSLEHLGSIASRLRKDSISSIDESSHEMLIDILSEIMQKKLDGISPLPSPTGLNRMDAFSENARHLQKTLIAYLTHKTQSDPSSAYAKGFYVGLWLHDNQNELERILKSAGSSSSLLLPGEEEREAELDMTGKAVHQAEKNRDFLISLLQPMSSAVLSQLSSILDEQKSILVTRYLSSEKTFSKTFDLYLASLLKILNEPSVHVRTKAMKALSAIVTSDPDILSKPDLKRAVQSRFSDSSTLVREAAVELIGRFVLVQPKLTEQYYEMLMIRIRDSGVSVRKRVIKILKDICVNQPDFDKVTEICVQILRRILDEEGIKQLVTVIFYQLWFTSPTTEQTDQQETLAKRVNDITSVISKSTTEQECFELLLQELIKNTELMPSVLSMSRLLVDRLIEQLLSLDEISEHKTSTGLVSCVTALYLFSKIRPSFLVPHAKTLLPYLSSKCSTEEDISLVTNTVMILESVVPLLVRPSDSFLSSLQEELIKHIMVQGPLIVQSCVSCLSVVVNKVSKNYKLVDQCYKKFYNYLQKFQEQYKRDPSIGQKYKQSILRSLYSLGLFSKNFDVDRITGTNNNDTGNEESSKLYSNFIYFCEYNDPEIQKRALFALGHLCIRRPQYMLRDEAKKLYFKYLSPEAPLKIKYQVIFNIKSHLIEIESTLKAADAQRLNQSEDDTNLLEIGDQQSSVSSNIAQMYLTSILDAHYTTDPSIRLLTTQTILVILRQGLVHPGQCVPYLIALSTDPEAKVRNIVEPQLLEHSTRYGGFMQTHLTLGIKKAYQFQLLTSSLVARGYSDQSGSSLLSYLYSLVRSSKPQRRGFLQAVLRPFEDYETNSLGLLLFLADNLGTFPYLVFEEPLFVMHNVDITISVTGASVLQAFREALGQSGLAAADDREDDSEQEEDIEQLSQNSYDLKQLNDCCRSSLGCILLLLLKQHLRQVYALSDKKCQEYTPTDSNKVWEKAVSRRQGILYEPQAVVNAVEKDRRGEKTQLGKEECLKLYLHFKRLMNRLDPFDATDDDDNVEYIELPPPGSSTSLPPPIILPPPNQDKLLVPHSSVHPAMKQGSRSRTSSTSSTRSGTPALKRNKDKKSKSAKKKKKIMRVLSDDSNSGNEWS</sequence>
<dbReference type="GO" id="GO:0140588">
    <property type="term" value="P:chromatin looping"/>
    <property type="evidence" value="ECO:0007669"/>
    <property type="project" value="InterPro"/>
</dbReference>
<keyword evidence="5 6" id="KW-0131">Cell cycle</keyword>
<dbReference type="GO" id="GO:0071169">
    <property type="term" value="P:establishment of protein localization to chromatin"/>
    <property type="evidence" value="ECO:0007669"/>
    <property type="project" value="TreeGrafter"/>
</dbReference>
<feature type="compositionally biased region" description="Low complexity" evidence="7">
    <location>
        <begin position="1764"/>
        <end position="1775"/>
    </location>
</feature>
<accession>A0AAN0JDG4</accession>
<evidence type="ECO:0000313" key="10">
    <source>
        <dbReference type="Proteomes" id="UP000007879"/>
    </source>
</evidence>
<keyword evidence="10" id="KW-1185">Reference proteome</keyword>
<dbReference type="InterPro" id="IPR024986">
    <property type="entry name" value="Nipped-B_C"/>
</dbReference>
<dbReference type="GO" id="GO:0061775">
    <property type="term" value="F:cohesin loader activity"/>
    <property type="evidence" value="ECO:0007669"/>
    <property type="project" value="InterPro"/>
</dbReference>
<dbReference type="InterPro" id="IPR011989">
    <property type="entry name" value="ARM-like"/>
</dbReference>
<dbReference type="InterPro" id="IPR033031">
    <property type="entry name" value="Scc2/Nipped-B"/>
</dbReference>
<comment type="subcellular location">
    <subcellularLocation>
        <location evidence="1 6">Nucleus</location>
    </subcellularLocation>
</comment>
<dbReference type="EnsemblMetazoa" id="XM_019999480.1">
    <property type="protein sequence ID" value="XP_019855039.1"/>
    <property type="gene ID" value="LOC100641263"/>
</dbReference>
<evidence type="ECO:0000256" key="3">
    <source>
        <dbReference type="ARBA" id="ARBA00022737"/>
    </source>
</evidence>
<feature type="compositionally biased region" description="Polar residues" evidence="7">
    <location>
        <begin position="1803"/>
        <end position="1812"/>
    </location>
</feature>
<evidence type="ECO:0000259" key="8">
    <source>
        <dbReference type="Pfam" id="PF12830"/>
    </source>
</evidence>
<feature type="region of interest" description="Disordered" evidence="7">
    <location>
        <begin position="113"/>
        <end position="229"/>
    </location>
</feature>
<feature type="domain" description="Sister chromatid cohesion C-terminal" evidence="8">
    <location>
        <begin position="1387"/>
        <end position="1562"/>
    </location>
</feature>
<evidence type="ECO:0000256" key="6">
    <source>
        <dbReference type="RuleBase" id="RU364107"/>
    </source>
</evidence>
<dbReference type="GO" id="GO:0034087">
    <property type="term" value="P:establishment of mitotic sister chromatid cohesion"/>
    <property type="evidence" value="ECO:0007669"/>
    <property type="project" value="TreeGrafter"/>
</dbReference>
<dbReference type="PANTHER" id="PTHR21704">
    <property type="entry name" value="NIPPED-B-LIKE PROTEIN DELANGIN SCC2-RELATED"/>
    <property type="match status" value="1"/>
</dbReference>
<evidence type="ECO:0000256" key="7">
    <source>
        <dbReference type="SAM" id="MobiDB-lite"/>
    </source>
</evidence>